<accession>W8BXU0</accession>
<keyword evidence="3 12" id="KW-0732">Signal</keyword>
<feature type="signal peptide" evidence="12">
    <location>
        <begin position="1"/>
        <end position="19"/>
    </location>
</feature>
<dbReference type="GeneID" id="101450249"/>
<dbReference type="Pfam" id="PF23082">
    <property type="entry name" value="Myb_DNA-binding_2"/>
    <property type="match status" value="1"/>
</dbReference>
<dbReference type="EMBL" id="GAMC01008419">
    <property type="protein sequence ID" value="JAB98136.1"/>
    <property type="molecule type" value="mRNA"/>
</dbReference>
<dbReference type="InterPro" id="IPR036869">
    <property type="entry name" value="J_dom_sf"/>
</dbReference>
<name>W8BXU0_CERCA</name>
<dbReference type="Pfam" id="PF00249">
    <property type="entry name" value="Myb_DNA-binding"/>
    <property type="match status" value="1"/>
</dbReference>
<dbReference type="Pfam" id="PF00226">
    <property type="entry name" value="DnaJ"/>
    <property type="match status" value="1"/>
</dbReference>
<feature type="transmembrane region" description="Helical" evidence="11">
    <location>
        <begin position="121"/>
        <end position="141"/>
    </location>
</feature>
<dbReference type="FunFam" id="1.10.10.60:FF:000180">
    <property type="entry name" value="DnaJ (Hsp40) homolog, subfamily C, member 2"/>
    <property type="match status" value="1"/>
</dbReference>
<dbReference type="PROSITE" id="PS50076">
    <property type="entry name" value="DNAJ_2"/>
    <property type="match status" value="1"/>
</dbReference>
<dbReference type="PANTHER" id="PTHR44653:SF2">
    <property type="entry name" value="DNAJ HOMOLOG SUBFAMILY C MEMBER 1"/>
    <property type="match status" value="1"/>
</dbReference>
<feature type="domain" description="J" evidence="13">
    <location>
        <begin position="37"/>
        <end position="101"/>
    </location>
</feature>
<feature type="domain" description="Myb-like" evidence="14">
    <location>
        <begin position="293"/>
        <end position="338"/>
    </location>
</feature>
<keyword evidence="8" id="KW-0539">Nucleus</keyword>
<evidence type="ECO:0000256" key="2">
    <source>
        <dbReference type="ARBA" id="ARBA00022692"/>
    </source>
</evidence>
<protein>
    <submittedName>
        <fullName evidence="15">DnaJ subfamily C member 1</fullName>
    </submittedName>
</protein>
<feature type="chain" id="PRO_5007737150" evidence="12">
    <location>
        <begin position="20"/>
        <end position="523"/>
    </location>
</feature>
<dbReference type="OrthoDB" id="1420887at2759"/>
<dbReference type="InterPro" id="IPR001623">
    <property type="entry name" value="DnaJ_domain"/>
</dbReference>
<keyword evidence="6 11" id="KW-0472">Membrane</keyword>
<dbReference type="CDD" id="cd06257">
    <property type="entry name" value="DnaJ"/>
    <property type="match status" value="1"/>
</dbReference>
<evidence type="ECO:0000256" key="5">
    <source>
        <dbReference type="ARBA" id="ARBA00022989"/>
    </source>
</evidence>
<evidence type="ECO:0000259" key="13">
    <source>
        <dbReference type="PROSITE" id="PS50076"/>
    </source>
</evidence>
<evidence type="ECO:0000259" key="14">
    <source>
        <dbReference type="PROSITE" id="PS50090"/>
    </source>
</evidence>
<dbReference type="EMBL" id="GAMC01008415">
    <property type="protein sequence ID" value="JAB98140.1"/>
    <property type="molecule type" value="mRNA"/>
</dbReference>
<dbReference type="GO" id="GO:0012505">
    <property type="term" value="C:endomembrane system"/>
    <property type="evidence" value="ECO:0007669"/>
    <property type="project" value="UniProtKB-SubCell"/>
</dbReference>
<keyword evidence="5 11" id="KW-1133">Transmembrane helix</keyword>
<keyword evidence="7" id="KW-0143">Chaperone</keyword>
<keyword evidence="2 11" id="KW-0812">Transmembrane</keyword>
<dbReference type="InterPro" id="IPR001005">
    <property type="entry name" value="SANT/Myb"/>
</dbReference>
<reference evidence="15" key="2">
    <citation type="journal article" date="2014" name="BMC Genomics">
        <title>A genomic perspective to assessing quality of mass-reared SIT flies used in Mediterranean fruit fly (Ceratitis capitata) eradication in California.</title>
        <authorList>
            <person name="Calla B."/>
            <person name="Hall B."/>
            <person name="Hou S."/>
            <person name="Geib S.M."/>
        </authorList>
    </citation>
    <scope>NUCLEOTIDE SEQUENCE</scope>
</reference>
<dbReference type="EMBL" id="GAMC01008420">
    <property type="protein sequence ID" value="JAB98135.1"/>
    <property type="molecule type" value="mRNA"/>
</dbReference>
<dbReference type="SUPFAM" id="SSF46565">
    <property type="entry name" value="Chaperone J-domain"/>
    <property type="match status" value="1"/>
</dbReference>
<gene>
    <name evidence="15" type="primary">DNJC1</name>
</gene>
<organism evidence="15">
    <name type="scientific">Ceratitis capitata</name>
    <name type="common">Mediterranean fruit fly</name>
    <name type="synonym">Tephritis capitata</name>
    <dbReference type="NCBI Taxonomy" id="7213"/>
    <lineage>
        <taxon>Eukaryota</taxon>
        <taxon>Metazoa</taxon>
        <taxon>Ecdysozoa</taxon>
        <taxon>Arthropoda</taxon>
        <taxon>Hexapoda</taxon>
        <taxon>Insecta</taxon>
        <taxon>Pterygota</taxon>
        <taxon>Neoptera</taxon>
        <taxon>Endopterygota</taxon>
        <taxon>Diptera</taxon>
        <taxon>Brachycera</taxon>
        <taxon>Muscomorpha</taxon>
        <taxon>Tephritoidea</taxon>
        <taxon>Tephritidae</taxon>
        <taxon>Ceratitis</taxon>
        <taxon>Ceratitis</taxon>
    </lineage>
</organism>
<proteinExistence type="evidence at transcript level"/>
<dbReference type="SMART" id="SM00717">
    <property type="entry name" value="SANT"/>
    <property type="match status" value="2"/>
</dbReference>
<evidence type="ECO:0000256" key="12">
    <source>
        <dbReference type="SAM" id="SignalP"/>
    </source>
</evidence>
<dbReference type="PANTHER" id="PTHR44653">
    <property type="entry name" value="DNAJ HOMOLOG SUBFAMILY C MEMBER 1"/>
    <property type="match status" value="1"/>
</dbReference>
<dbReference type="Gene3D" id="1.10.287.110">
    <property type="entry name" value="DnaJ domain"/>
    <property type="match status" value="1"/>
</dbReference>
<evidence type="ECO:0000256" key="3">
    <source>
        <dbReference type="ARBA" id="ARBA00022729"/>
    </source>
</evidence>
<dbReference type="InterPro" id="IPR052606">
    <property type="entry name" value="DnaJ_domain_protein"/>
</dbReference>
<dbReference type="PROSITE" id="PS50090">
    <property type="entry name" value="MYB_LIKE"/>
    <property type="match status" value="2"/>
</dbReference>
<dbReference type="InterPro" id="IPR009057">
    <property type="entry name" value="Homeodomain-like_sf"/>
</dbReference>
<dbReference type="CDD" id="cd00167">
    <property type="entry name" value="SANT"/>
    <property type="match status" value="2"/>
</dbReference>
<dbReference type="SMART" id="SM00271">
    <property type="entry name" value="DnaJ"/>
    <property type="match status" value="1"/>
</dbReference>
<dbReference type="KEGG" id="ccat:101450249"/>
<evidence type="ECO:0000256" key="4">
    <source>
        <dbReference type="ARBA" id="ARBA00022737"/>
    </source>
</evidence>
<evidence type="ECO:0000256" key="1">
    <source>
        <dbReference type="ARBA" id="ARBA00004123"/>
    </source>
</evidence>
<evidence type="ECO:0000256" key="6">
    <source>
        <dbReference type="ARBA" id="ARBA00023136"/>
    </source>
</evidence>
<dbReference type="SUPFAM" id="SSF46689">
    <property type="entry name" value="Homeodomain-like"/>
    <property type="match status" value="2"/>
</dbReference>
<comment type="subcellular location">
    <subcellularLocation>
        <location evidence="9">Endomembrane system</location>
        <topology evidence="9">Single-pass membrane protein</topology>
    </subcellularLocation>
    <subcellularLocation>
        <location evidence="1">Nucleus</location>
    </subcellularLocation>
</comment>
<feature type="compositionally biased region" description="Basic residues" evidence="10">
    <location>
        <begin position="493"/>
        <end position="506"/>
    </location>
</feature>
<evidence type="ECO:0000313" key="15">
    <source>
        <dbReference type="EMBL" id="JAB98136.1"/>
    </source>
</evidence>
<feature type="compositionally biased region" description="Acidic residues" evidence="10">
    <location>
        <begin position="510"/>
        <end position="523"/>
    </location>
</feature>
<evidence type="ECO:0000256" key="11">
    <source>
        <dbReference type="SAM" id="Phobius"/>
    </source>
</evidence>
<evidence type="ECO:0000256" key="10">
    <source>
        <dbReference type="SAM" id="MobiDB-lite"/>
    </source>
</evidence>
<dbReference type="AlphaFoldDB" id="W8BXU0"/>
<feature type="domain" description="Myb-like" evidence="14">
    <location>
        <begin position="392"/>
        <end position="440"/>
    </location>
</feature>
<sequence>MKFYIKLLLLCSFIFGTLAWDSEELEIFDLVEEINQNFYEFMNISQEATNNEIKRAFRSLSIVLHPDKNPSEDANIQFRNLVSIYEVLRETSKREKYNKVLREGLPNWKSALYYYRRMRKIGLYEGAAILFVIITIGQYLFAWAAYLEKKYTAEQVFGSKLKKLQKKNKAIDMDVILKEIPSPSVLNTLPFQIPLFIWHLPSTIKEAFSRANELKEIALEKRRLELEEIKRQEELERELEEQARLRKEKKENLRKRRQNTTAPVKTDEELRGYSQIQARELTEDDAVKPVQQKSTLSGGFWTDEDLTELIRLVKKYPGGSSARWNSIAETMNRSVQEVTFMAAKMKENGYRLPGQSTEASSEFTTQAQEITKKEKVKKTAAADKNILVPETNWSQEQQRALESAITKYRKTASGDRWQKIANCVPEKTKEECLVRYKYLCELVKSQKKSEEEAAAANEEVTTEKVENIVEETPAPSNDLAHNVEDEDSVEKSGKKRSKRKERRRRRDMSSNEDSDDAYQYEIN</sequence>
<evidence type="ECO:0000256" key="9">
    <source>
        <dbReference type="ARBA" id="ARBA00037847"/>
    </source>
</evidence>
<dbReference type="PRINTS" id="PR00625">
    <property type="entry name" value="JDOMAIN"/>
</dbReference>
<dbReference type="Gene3D" id="1.10.10.60">
    <property type="entry name" value="Homeodomain-like"/>
    <property type="match status" value="2"/>
</dbReference>
<reference evidence="15" key="1">
    <citation type="submission" date="2013-07" db="EMBL/GenBank/DDBJ databases">
        <authorList>
            <person name="Geib S."/>
        </authorList>
    </citation>
    <scope>NUCLEOTIDE SEQUENCE</scope>
</reference>
<evidence type="ECO:0000256" key="8">
    <source>
        <dbReference type="ARBA" id="ARBA00023242"/>
    </source>
</evidence>
<keyword evidence="4" id="KW-0677">Repeat</keyword>
<feature type="region of interest" description="Disordered" evidence="10">
    <location>
        <begin position="454"/>
        <end position="523"/>
    </location>
</feature>
<feature type="region of interest" description="Disordered" evidence="10">
    <location>
        <begin position="247"/>
        <end position="271"/>
    </location>
</feature>
<evidence type="ECO:0000256" key="7">
    <source>
        <dbReference type="ARBA" id="ARBA00023186"/>
    </source>
</evidence>
<dbReference type="GO" id="GO:0005634">
    <property type="term" value="C:nucleus"/>
    <property type="evidence" value="ECO:0007669"/>
    <property type="project" value="UniProtKB-SubCell"/>
</dbReference>